<dbReference type="EMBL" id="DWZA01000100">
    <property type="protein sequence ID" value="HJA72182.1"/>
    <property type="molecule type" value="Genomic_DNA"/>
</dbReference>
<protein>
    <submittedName>
        <fullName evidence="3">Uncharacterized protein</fullName>
    </submittedName>
</protein>
<name>A0A9D2HJU0_9FIRM</name>
<comment type="caution">
    <text evidence="3">The sequence shown here is derived from an EMBL/GenBank/DDBJ whole genome shotgun (WGS) entry which is preliminary data.</text>
</comment>
<reference evidence="3" key="1">
    <citation type="journal article" date="2021" name="PeerJ">
        <title>Extensive microbial diversity within the chicken gut microbiome revealed by metagenomics and culture.</title>
        <authorList>
            <person name="Gilroy R."/>
            <person name="Ravi A."/>
            <person name="Getino M."/>
            <person name="Pursley I."/>
            <person name="Horton D.L."/>
            <person name="Alikhan N.F."/>
            <person name="Baker D."/>
            <person name="Gharbi K."/>
            <person name="Hall N."/>
            <person name="Watson M."/>
            <person name="Adriaenssens E.M."/>
            <person name="Foster-Nyarko E."/>
            <person name="Jarju S."/>
            <person name="Secka A."/>
            <person name="Antonio M."/>
            <person name="Oren A."/>
            <person name="Chaudhuri R.R."/>
            <person name="La Ragione R."/>
            <person name="Hildebrand F."/>
            <person name="Pallen M.J."/>
        </authorList>
    </citation>
    <scope>NUCLEOTIDE SEQUENCE</scope>
    <source>
        <strain evidence="3">CHK178-16964</strain>
    </source>
</reference>
<evidence type="ECO:0000313" key="3">
    <source>
        <dbReference type="EMBL" id="HJA72182.1"/>
    </source>
</evidence>
<feature type="region of interest" description="Disordered" evidence="2">
    <location>
        <begin position="556"/>
        <end position="593"/>
    </location>
</feature>
<feature type="compositionally biased region" description="Basic and acidic residues" evidence="2">
    <location>
        <begin position="556"/>
        <end position="572"/>
    </location>
</feature>
<dbReference type="AlphaFoldDB" id="A0A9D2HJU0"/>
<feature type="coiled-coil region" evidence="1">
    <location>
        <begin position="970"/>
        <end position="1027"/>
    </location>
</feature>
<proteinExistence type="predicted"/>
<reference evidence="3" key="2">
    <citation type="submission" date="2021-04" db="EMBL/GenBank/DDBJ databases">
        <authorList>
            <person name="Gilroy R."/>
        </authorList>
    </citation>
    <scope>NUCLEOTIDE SEQUENCE</scope>
    <source>
        <strain evidence="3">CHK178-16964</strain>
    </source>
</reference>
<sequence>MNWLECSDRMDQYVIKKDGTAVDVEYFMATHVPFRDLEFLEFGDSDAKPLHLNEEQIYDQYIVNRSNKHQMLIVRGTHGSGKSHLICWLHNRFISDPVNYNPEKEKVIFLRRLRNTVRGAVQQMIDEGVVRDQELKEKFEKFTASTQSQSEEEFKATIYGEYARKTQTDATGEIFKPIVCKNIAAFLYDSRVQDYMMREGGPIDRCYQKITSGATSVVTETSDIIFTEEDFQFPRDVTRAISKNSAEEVKSFYMNDLRDDELMMKKLADYLNHFTSGVIQGCANITSENARDLFVNLRRSLHREGKNLTIFIEDFTSFSIVESELITALSVENGGNYSDLCRVTSVIGITDGYYGSFRDNFKTRVTKQINVTEQSYGGEAFLLEMAARYLNAIYASRKAVTSWYQGKAVEDTLPLSQFQPDYDWDKVTIGKAAYTLYPFNRNSILRLYDKLKVKTTRNFLTYVIQHFFERFADGMEYKDNWTFPELPPYIESVTLQPPYADSVEGAPLPDSDKQRLKVLFKLWGDETTEADETTIGGVSKLFLKDIGLDHFAGIEKVGEKHPGNGQNPEKKPQAKPSAPDTVNTPPPQISKKEMTFRRKMQDITAWFEEKKTLEYASDYNKWVGDFVLQGIAWQDEGLPGDFALQRRNSGNFVDIEDSKLDTSRDRAVIIMNRTSESRTVLMGLTMLDFYGNWSFENAAYYQMVMVGWLEKNKNAFINRIFGDAVGSKEHPILTWYLAAEYLQRLLYGEKISASSDFELAKKLVLTKIPEKGEKHINTSWNDVITYLTNQSTIRTTMHTNLNSGSKTIMGIIGERKSGDVRFFRTQELLNSIVHLKKKHWDIRDELATYSSSQYKDVRDFLSQLYVKIDTVINEEKKIAKTRLKSFQNKVGDEPTEEAYLDIISQISQFYVNCATAHESYKSELKMKFEGTPDTLAKTAVGTYTNIKKALANYGELDLLNFFSGKPVETLDEILNNLNAIEEFASTLEEKHRKLIGDSGQLVDPFLVEAALSKLEELSNRLEALEVAE</sequence>
<dbReference type="Proteomes" id="UP000823900">
    <property type="component" value="Unassembled WGS sequence"/>
</dbReference>
<organism evidence="3 4">
    <name type="scientific">Candidatus Lachnoclostridium stercoravium</name>
    <dbReference type="NCBI Taxonomy" id="2838633"/>
    <lineage>
        <taxon>Bacteria</taxon>
        <taxon>Bacillati</taxon>
        <taxon>Bacillota</taxon>
        <taxon>Clostridia</taxon>
        <taxon>Lachnospirales</taxon>
        <taxon>Lachnospiraceae</taxon>
    </lineage>
</organism>
<evidence type="ECO:0000313" key="4">
    <source>
        <dbReference type="Proteomes" id="UP000823900"/>
    </source>
</evidence>
<accession>A0A9D2HJU0</accession>
<evidence type="ECO:0000256" key="2">
    <source>
        <dbReference type="SAM" id="MobiDB-lite"/>
    </source>
</evidence>
<gene>
    <name evidence="3" type="ORF">IAA07_11515</name>
</gene>
<evidence type="ECO:0000256" key="1">
    <source>
        <dbReference type="SAM" id="Coils"/>
    </source>
</evidence>
<keyword evidence="1" id="KW-0175">Coiled coil</keyword>